<name>A0A8X6KKP9_NEPPI</name>
<sequence>MSRKELKEHCWRVSGALFDRATSPQPGPSLAKPTVVSVVRTDPPRNKRSRSKEEKKSSKRVAAAYVIL</sequence>
<gene>
    <name evidence="2" type="ORF">NPIL_522821</name>
</gene>
<proteinExistence type="predicted"/>
<dbReference type="EMBL" id="BMAW01046543">
    <property type="protein sequence ID" value="GFS56069.1"/>
    <property type="molecule type" value="Genomic_DNA"/>
</dbReference>
<dbReference type="Proteomes" id="UP000887013">
    <property type="component" value="Unassembled WGS sequence"/>
</dbReference>
<evidence type="ECO:0000313" key="2">
    <source>
        <dbReference type="EMBL" id="GFS56069.1"/>
    </source>
</evidence>
<reference evidence="2" key="1">
    <citation type="submission" date="2020-08" db="EMBL/GenBank/DDBJ databases">
        <title>Multicomponent nature underlies the extraordinary mechanical properties of spider dragline silk.</title>
        <authorList>
            <person name="Kono N."/>
            <person name="Nakamura H."/>
            <person name="Mori M."/>
            <person name="Yoshida Y."/>
            <person name="Ohtoshi R."/>
            <person name="Malay A.D."/>
            <person name="Moran D.A.P."/>
            <person name="Tomita M."/>
            <person name="Numata K."/>
            <person name="Arakawa K."/>
        </authorList>
    </citation>
    <scope>NUCLEOTIDE SEQUENCE</scope>
</reference>
<comment type="caution">
    <text evidence="2">The sequence shown here is derived from an EMBL/GenBank/DDBJ whole genome shotgun (WGS) entry which is preliminary data.</text>
</comment>
<evidence type="ECO:0000256" key="1">
    <source>
        <dbReference type="SAM" id="MobiDB-lite"/>
    </source>
</evidence>
<organism evidence="2 3">
    <name type="scientific">Nephila pilipes</name>
    <name type="common">Giant wood spider</name>
    <name type="synonym">Nephila maculata</name>
    <dbReference type="NCBI Taxonomy" id="299642"/>
    <lineage>
        <taxon>Eukaryota</taxon>
        <taxon>Metazoa</taxon>
        <taxon>Ecdysozoa</taxon>
        <taxon>Arthropoda</taxon>
        <taxon>Chelicerata</taxon>
        <taxon>Arachnida</taxon>
        <taxon>Araneae</taxon>
        <taxon>Araneomorphae</taxon>
        <taxon>Entelegynae</taxon>
        <taxon>Araneoidea</taxon>
        <taxon>Nephilidae</taxon>
        <taxon>Nephila</taxon>
    </lineage>
</organism>
<protein>
    <submittedName>
        <fullName evidence="2">Uncharacterized protein</fullName>
    </submittedName>
</protein>
<feature type="region of interest" description="Disordered" evidence="1">
    <location>
        <begin position="19"/>
        <end position="62"/>
    </location>
</feature>
<accession>A0A8X6KKP9</accession>
<dbReference type="AlphaFoldDB" id="A0A8X6KKP9"/>
<keyword evidence="3" id="KW-1185">Reference proteome</keyword>
<evidence type="ECO:0000313" key="3">
    <source>
        <dbReference type="Proteomes" id="UP000887013"/>
    </source>
</evidence>